<dbReference type="AlphaFoldDB" id="A0A516SHD4"/>
<evidence type="ECO:0000313" key="1">
    <source>
        <dbReference type="EMBL" id="QDQ27576.1"/>
    </source>
</evidence>
<reference evidence="2" key="1">
    <citation type="submission" date="2019-07" db="EMBL/GenBank/DDBJ databases">
        <title>Chitinimonas sp. nov., isolated from Ny-Alesund, arctica soil.</title>
        <authorList>
            <person name="Xu Q."/>
            <person name="Peng F."/>
        </authorList>
    </citation>
    <scope>NUCLEOTIDE SEQUENCE [LARGE SCALE GENOMIC DNA]</scope>
    <source>
        <strain evidence="2">R3-44</strain>
    </source>
</reference>
<keyword evidence="2" id="KW-1185">Reference proteome</keyword>
<dbReference type="PROSITE" id="PS51257">
    <property type="entry name" value="PROKAR_LIPOPROTEIN"/>
    <property type="match status" value="1"/>
</dbReference>
<dbReference type="EMBL" id="CP041730">
    <property type="protein sequence ID" value="QDQ27576.1"/>
    <property type="molecule type" value="Genomic_DNA"/>
</dbReference>
<accession>A0A516SHD4</accession>
<protein>
    <submittedName>
        <fullName evidence="1">Uncharacterized protein</fullName>
    </submittedName>
</protein>
<organism evidence="1 2">
    <name type="scientific">Chitinimonas arctica</name>
    <dbReference type="NCBI Taxonomy" id="2594795"/>
    <lineage>
        <taxon>Bacteria</taxon>
        <taxon>Pseudomonadati</taxon>
        <taxon>Pseudomonadota</taxon>
        <taxon>Betaproteobacteria</taxon>
        <taxon>Neisseriales</taxon>
        <taxon>Chitinibacteraceae</taxon>
        <taxon>Chitinimonas</taxon>
    </lineage>
</organism>
<name>A0A516SHD4_9NEIS</name>
<dbReference type="RefSeq" id="WP_144278969.1">
    <property type="nucleotide sequence ID" value="NZ_CP041730.1"/>
</dbReference>
<evidence type="ECO:0000313" key="2">
    <source>
        <dbReference type="Proteomes" id="UP000317550"/>
    </source>
</evidence>
<dbReference type="OrthoDB" id="9861130at2"/>
<proteinExistence type="predicted"/>
<dbReference type="KEGG" id="cari:FNU76_15115"/>
<sequence length="223" mass="23904">MSFPLRALLGVTLGLTLAACVGGSGDDEADREMEDEVAKHPEMRHYSPLGNTDAMIKDYKKLKEDKSEAAKIRPKLLATVVGISPLDAEQGPALAKEFGLTYSPELMVAGLYTPKGWTMLVVKPGMVLQEGNVVEIDMPAANDFSDLDKKDTVTQELDALKANGSVGIRAVRPECEGKNPVTADYSLSCNGAAASYFFNESEFPKDGMGWITTDGKAPEVSKG</sequence>
<dbReference type="Proteomes" id="UP000317550">
    <property type="component" value="Chromosome"/>
</dbReference>
<gene>
    <name evidence="1" type="ORF">FNU76_15115</name>
</gene>